<dbReference type="PANTHER" id="PTHR48086:SF6">
    <property type="entry name" value="CATION_ACETATE SYMPORTER ACTP"/>
    <property type="match status" value="1"/>
</dbReference>
<evidence type="ECO:0000256" key="7">
    <source>
        <dbReference type="ARBA" id="ARBA00022989"/>
    </source>
</evidence>
<dbReference type="InterPro" id="IPR001734">
    <property type="entry name" value="Na/solute_symporter"/>
</dbReference>
<evidence type="ECO:0000256" key="3">
    <source>
        <dbReference type="ARBA" id="ARBA00022448"/>
    </source>
</evidence>
<dbReference type="AlphaFoldDB" id="A0A1U9QPG5"/>
<keyword evidence="8 10" id="KW-0472">Membrane</keyword>
<evidence type="ECO:0000313" key="11">
    <source>
        <dbReference type="EMBL" id="AQU66158.1"/>
    </source>
</evidence>
<evidence type="ECO:0000256" key="1">
    <source>
        <dbReference type="ARBA" id="ARBA00004651"/>
    </source>
</evidence>
<proteinExistence type="inferred from homology"/>
<dbReference type="GO" id="GO:0005886">
    <property type="term" value="C:plasma membrane"/>
    <property type="evidence" value="ECO:0007669"/>
    <property type="project" value="UniProtKB-SubCell"/>
</dbReference>
<feature type="transmembrane region" description="Helical" evidence="10">
    <location>
        <begin position="80"/>
        <end position="100"/>
    </location>
</feature>
<dbReference type="InterPro" id="IPR050277">
    <property type="entry name" value="Sodium:Solute_Symporter"/>
</dbReference>
<feature type="transmembrane region" description="Helical" evidence="10">
    <location>
        <begin position="52"/>
        <end position="74"/>
    </location>
</feature>
<dbReference type="GO" id="GO:0015123">
    <property type="term" value="F:acetate transmembrane transporter activity"/>
    <property type="evidence" value="ECO:0007669"/>
    <property type="project" value="TreeGrafter"/>
</dbReference>
<keyword evidence="4" id="KW-1003">Cell membrane</keyword>
<feature type="transmembrane region" description="Helical" evidence="10">
    <location>
        <begin position="503"/>
        <end position="522"/>
    </location>
</feature>
<dbReference type="EMBL" id="CP018047">
    <property type="protein sequence ID" value="AQU66158.1"/>
    <property type="molecule type" value="Genomic_DNA"/>
</dbReference>
<comment type="similarity">
    <text evidence="2 9">Belongs to the sodium:solute symporter (SSF) (TC 2.A.21) family.</text>
</comment>
<feature type="transmembrane region" description="Helical" evidence="10">
    <location>
        <begin position="404"/>
        <end position="423"/>
    </location>
</feature>
<evidence type="ECO:0000256" key="10">
    <source>
        <dbReference type="SAM" id="Phobius"/>
    </source>
</evidence>
<sequence>MSGDHQTLALLLFSAFVAVTLGITTWVSRDRHGSAEEFYTGGRLFSPMENGFAIAGDYMSAASFLGISGLIALFGYDGMLYSVGFLVAWLVVLLLVAELVRNCGRFTLADVVATRMRERPVRIAAGTSSVAVSVLYLVAQMVGAGSLVSLLLGGTSEAARAWTVIGVGALMVVYVTLGGMRATTWIQIVKAVLLMAGTVALTVLVLLRFHGDFNALLTTAAERSGHGQGFLSPGLAYGGGWTARFDFISLGLALVLGTAGLPHILSRFYTVPTARAARRSVVWSIGLIGSFYLMTIVLGLGAAAVVGTDEVRASSAAGNTAVPLLALDLGGGAGSTGGTVLFAVVAAIAFATILAVVAGITLASSASVAHDLYASLKKPRPEFPAGSPADFPATLDTEARGEVAVARFAAAGIGAVAIALGLLARDLNVAFLVGLAFAVAASANLPVLLYSLFWRNFTTRGAVWSVYGGLVPAVLLVVFSPVVSGSPEALFPGVDFHVFPLQNPGLVSIPLGFLAGWIGTVLGRERADEAKHAESEVRSLTGAGAV</sequence>
<feature type="transmembrane region" description="Helical" evidence="10">
    <location>
        <begin position="340"/>
        <end position="363"/>
    </location>
</feature>
<dbReference type="OrthoDB" id="9764416at2"/>
<dbReference type="PANTHER" id="PTHR48086">
    <property type="entry name" value="SODIUM/PROLINE SYMPORTER-RELATED"/>
    <property type="match status" value="1"/>
</dbReference>
<evidence type="ECO:0000256" key="8">
    <source>
        <dbReference type="ARBA" id="ARBA00023136"/>
    </source>
</evidence>
<dbReference type="GO" id="GO:0015293">
    <property type="term" value="F:symporter activity"/>
    <property type="evidence" value="ECO:0007669"/>
    <property type="project" value="UniProtKB-KW"/>
</dbReference>
<dbReference type="InterPro" id="IPR038377">
    <property type="entry name" value="Na/Glc_symporter_sf"/>
</dbReference>
<dbReference type="Proteomes" id="UP000189677">
    <property type="component" value="Chromosome"/>
</dbReference>
<feature type="transmembrane region" description="Helical" evidence="10">
    <location>
        <begin position="247"/>
        <end position="269"/>
    </location>
</feature>
<dbReference type="FunFam" id="1.20.1730.10:FF:000009">
    <property type="entry name" value="Cation acetate symporter"/>
    <property type="match status" value="1"/>
</dbReference>
<evidence type="ECO:0000256" key="4">
    <source>
        <dbReference type="ARBA" id="ARBA00022475"/>
    </source>
</evidence>
<dbReference type="Pfam" id="PF00474">
    <property type="entry name" value="SSF"/>
    <property type="match status" value="1"/>
</dbReference>
<dbReference type="KEGG" id="snw:BBN63_07735"/>
<organism evidence="11 12">
    <name type="scientific">Streptomyces niveus</name>
    <name type="common">Streptomyces spheroides</name>
    <dbReference type="NCBI Taxonomy" id="193462"/>
    <lineage>
        <taxon>Bacteria</taxon>
        <taxon>Bacillati</taxon>
        <taxon>Actinomycetota</taxon>
        <taxon>Actinomycetes</taxon>
        <taxon>Kitasatosporales</taxon>
        <taxon>Streptomycetaceae</taxon>
        <taxon>Streptomyces</taxon>
    </lineage>
</organism>
<keyword evidence="6" id="KW-0769">Symport</keyword>
<feature type="transmembrane region" description="Helical" evidence="10">
    <location>
        <begin position="189"/>
        <end position="209"/>
    </location>
</feature>
<feature type="transmembrane region" description="Helical" evidence="10">
    <location>
        <begin position="429"/>
        <end position="450"/>
    </location>
</feature>
<keyword evidence="5 10" id="KW-0812">Transmembrane</keyword>
<protein>
    <submittedName>
        <fullName evidence="11">Cation acetate symporter</fullName>
    </submittedName>
</protein>
<feature type="transmembrane region" description="Helical" evidence="10">
    <location>
        <begin position="159"/>
        <end position="177"/>
    </location>
</feature>
<evidence type="ECO:0000256" key="9">
    <source>
        <dbReference type="RuleBase" id="RU362091"/>
    </source>
</evidence>
<comment type="subcellular location">
    <subcellularLocation>
        <location evidence="1">Cell membrane</location>
        <topology evidence="1">Multi-pass membrane protein</topology>
    </subcellularLocation>
</comment>
<evidence type="ECO:0000256" key="5">
    <source>
        <dbReference type="ARBA" id="ARBA00022692"/>
    </source>
</evidence>
<name>A0A1U9QPG5_STRNV</name>
<keyword evidence="3" id="KW-0813">Transport</keyword>
<keyword evidence="12" id="KW-1185">Reference proteome</keyword>
<dbReference type="GO" id="GO:0006847">
    <property type="term" value="P:plasma membrane acetate transport"/>
    <property type="evidence" value="ECO:0007669"/>
    <property type="project" value="TreeGrafter"/>
</dbReference>
<feature type="transmembrane region" description="Helical" evidence="10">
    <location>
        <begin position="6"/>
        <end position="27"/>
    </location>
</feature>
<dbReference type="RefSeq" id="WP_078074685.1">
    <property type="nucleotide sequence ID" value="NZ_CP018047.1"/>
</dbReference>
<evidence type="ECO:0000256" key="2">
    <source>
        <dbReference type="ARBA" id="ARBA00006434"/>
    </source>
</evidence>
<evidence type="ECO:0000313" key="12">
    <source>
        <dbReference type="Proteomes" id="UP000189677"/>
    </source>
</evidence>
<dbReference type="PROSITE" id="PS50283">
    <property type="entry name" value="NA_SOLUT_SYMP_3"/>
    <property type="match status" value="1"/>
</dbReference>
<keyword evidence="7 10" id="KW-1133">Transmembrane helix</keyword>
<evidence type="ECO:0000256" key="6">
    <source>
        <dbReference type="ARBA" id="ARBA00022847"/>
    </source>
</evidence>
<dbReference type="CDD" id="cd11480">
    <property type="entry name" value="SLC5sbd_u4"/>
    <property type="match status" value="1"/>
</dbReference>
<feature type="transmembrane region" description="Helical" evidence="10">
    <location>
        <begin position="462"/>
        <end position="483"/>
    </location>
</feature>
<accession>A0A1U9QPG5</accession>
<reference evidence="11 12" key="1">
    <citation type="submission" date="2016-11" db="EMBL/GenBank/DDBJ databases">
        <title>Complete genome sequence of Streptomyces niveus SCSIO 3406.</title>
        <authorList>
            <person name="Zhu Q."/>
            <person name="Cheng W."/>
            <person name="Song Y."/>
            <person name="Li Q."/>
            <person name="Ju J."/>
        </authorList>
    </citation>
    <scope>NUCLEOTIDE SEQUENCE [LARGE SCALE GENOMIC DNA]</scope>
    <source>
        <strain evidence="11 12">SCSIO 3406</strain>
    </source>
</reference>
<gene>
    <name evidence="11" type="ORF">BBN63_07735</name>
</gene>
<dbReference type="Gene3D" id="1.20.1730.10">
    <property type="entry name" value="Sodium/glucose cotransporter"/>
    <property type="match status" value="1"/>
</dbReference>
<feature type="transmembrane region" description="Helical" evidence="10">
    <location>
        <begin position="281"/>
        <end position="306"/>
    </location>
</feature>
<feature type="transmembrane region" description="Helical" evidence="10">
    <location>
        <begin position="121"/>
        <end position="139"/>
    </location>
</feature>